<evidence type="ECO:0000256" key="3">
    <source>
        <dbReference type="PROSITE-ProRule" id="PRU00221"/>
    </source>
</evidence>
<gene>
    <name evidence="5" type="ORF">B0T10DRAFT_511156</name>
</gene>
<dbReference type="OrthoDB" id="6133115at2759"/>
<dbReference type="InterPro" id="IPR001680">
    <property type="entry name" value="WD40_rpt"/>
</dbReference>
<evidence type="ECO:0000256" key="2">
    <source>
        <dbReference type="ARBA" id="ARBA00022737"/>
    </source>
</evidence>
<feature type="repeat" description="WD" evidence="3">
    <location>
        <begin position="111"/>
        <end position="152"/>
    </location>
</feature>
<keyword evidence="6" id="KW-1185">Reference proteome</keyword>
<sequence>MDFPEKAPSSELGNPTPDDTQAVPVAKAPKEFDFDSVPPLYKKDGPDWRVIFNPQLPRDLDINLVHSLKHSTVVCCVKFSHDGKYLATGSERAAQIFEVWDIQSRTIQTKLEGHTSDIYSIDFSQDGRMIVSGSGDKTVRLWDVGTGNNTLTFAVEDSVASVAFSPEMQLIASGAVNGCIWVWETRTGVPLVRIEGPDGHSEGVYSVAFSPDGENLASGSFDQTIKVWDLSVPLQSIRPSRGKCIKTIEGHQAFVLSVAFTPGAKWLLSGSKDRGCQLWDPRTGISQCLVQGHKNSVLSVAAPPQGDFFATGSGDMVARIWSYGRYEGGGS</sequence>
<comment type="caution">
    <text evidence="5">The sequence shown here is derived from an EMBL/GenBank/DDBJ whole genome shotgun (WGS) entry which is preliminary data.</text>
</comment>
<dbReference type="Pfam" id="PF00400">
    <property type="entry name" value="WD40"/>
    <property type="match status" value="6"/>
</dbReference>
<dbReference type="CDD" id="cd00200">
    <property type="entry name" value="WD40"/>
    <property type="match status" value="1"/>
</dbReference>
<dbReference type="PROSITE" id="PS50294">
    <property type="entry name" value="WD_REPEATS_REGION"/>
    <property type="match status" value="4"/>
</dbReference>
<dbReference type="SMART" id="SM00320">
    <property type="entry name" value="WD40"/>
    <property type="match status" value="6"/>
</dbReference>
<organism evidence="5 6">
    <name type="scientific">Thelonectria olida</name>
    <dbReference type="NCBI Taxonomy" id="1576542"/>
    <lineage>
        <taxon>Eukaryota</taxon>
        <taxon>Fungi</taxon>
        <taxon>Dikarya</taxon>
        <taxon>Ascomycota</taxon>
        <taxon>Pezizomycotina</taxon>
        <taxon>Sordariomycetes</taxon>
        <taxon>Hypocreomycetidae</taxon>
        <taxon>Hypocreales</taxon>
        <taxon>Nectriaceae</taxon>
        <taxon>Thelonectria</taxon>
    </lineage>
</organism>
<dbReference type="InterPro" id="IPR015943">
    <property type="entry name" value="WD40/YVTN_repeat-like_dom_sf"/>
</dbReference>
<feature type="repeat" description="WD" evidence="3">
    <location>
        <begin position="248"/>
        <end position="280"/>
    </location>
</feature>
<reference evidence="5 6" key="1">
    <citation type="journal article" date="2021" name="Nat. Commun.">
        <title>Genetic determinants of endophytism in the Arabidopsis root mycobiome.</title>
        <authorList>
            <person name="Mesny F."/>
            <person name="Miyauchi S."/>
            <person name="Thiergart T."/>
            <person name="Pickel B."/>
            <person name="Atanasova L."/>
            <person name="Karlsson M."/>
            <person name="Huettel B."/>
            <person name="Barry K.W."/>
            <person name="Haridas S."/>
            <person name="Chen C."/>
            <person name="Bauer D."/>
            <person name="Andreopoulos W."/>
            <person name="Pangilinan J."/>
            <person name="LaButti K."/>
            <person name="Riley R."/>
            <person name="Lipzen A."/>
            <person name="Clum A."/>
            <person name="Drula E."/>
            <person name="Henrissat B."/>
            <person name="Kohler A."/>
            <person name="Grigoriev I.V."/>
            <person name="Martin F.M."/>
            <person name="Hacquard S."/>
        </authorList>
    </citation>
    <scope>NUCLEOTIDE SEQUENCE [LARGE SCALE GENOMIC DNA]</scope>
    <source>
        <strain evidence="5 6">MPI-CAGE-CH-0241</strain>
    </source>
</reference>
<dbReference type="EMBL" id="JAGPYM010000007">
    <property type="protein sequence ID" value="KAH6892512.1"/>
    <property type="molecule type" value="Genomic_DNA"/>
</dbReference>
<dbReference type="PROSITE" id="PS00678">
    <property type="entry name" value="WD_REPEATS_1"/>
    <property type="match status" value="3"/>
</dbReference>
<dbReference type="InterPro" id="IPR020472">
    <property type="entry name" value="WD40_PAC1"/>
</dbReference>
<dbReference type="InterPro" id="IPR019775">
    <property type="entry name" value="WD40_repeat_CS"/>
</dbReference>
<evidence type="ECO:0000256" key="4">
    <source>
        <dbReference type="SAM" id="MobiDB-lite"/>
    </source>
</evidence>
<keyword evidence="2" id="KW-0677">Repeat</keyword>
<accession>A0A9P9ANW9</accession>
<dbReference type="Gene3D" id="2.130.10.10">
    <property type="entry name" value="YVTN repeat-like/Quinoprotein amine dehydrogenase"/>
    <property type="match status" value="1"/>
</dbReference>
<protein>
    <submittedName>
        <fullName evidence="5">Chromatin associated protein</fullName>
    </submittedName>
</protein>
<dbReference type="PANTHER" id="PTHR19848:SF8">
    <property type="entry name" value="F-BOX AND WD REPEAT DOMAIN CONTAINING 7"/>
    <property type="match status" value="1"/>
</dbReference>
<dbReference type="Proteomes" id="UP000777438">
    <property type="component" value="Unassembled WGS sequence"/>
</dbReference>
<dbReference type="PROSITE" id="PS50082">
    <property type="entry name" value="WD_REPEATS_2"/>
    <property type="match status" value="5"/>
</dbReference>
<feature type="repeat" description="WD" evidence="3">
    <location>
        <begin position="197"/>
        <end position="231"/>
    </location>
</feature>
<evidence type="ECO:0000313" key="6">
    <source>
        <dbReference type="Proteomes" id="UP000777438"/>
    </source>
</evidence>
<feature type="repeat" description="WD" evidence="3">
    <location>
        <begin position="152"/>
        <end position="193"/>
    </location>
</feature>
<feature type="repeat" description="WD" evidence="3">
    <location>
        <begin position="290"/>
        <end position="322"/>
    </location>
</feature>
<proteinExistence type="predicted"/>
<dbReference type="SUPFAM" id="SSF50978">
    <property type="entry name" value="WD40 repeat-like"/>
    <property type="match status" value="1"/>
</dbReference>
<keyword evidence="1 3" id="KW-0853">WD repeat</keyword>
<dbReference type="PRINTS" id="PR00320">
    <property type="entry name" value="GPROTEINBRPT"/>
</dbReference>
<evidence type="ECO:0000256" key="1">
    <source>
        <dbReference type="ARBA" id="ARBA00022574"/>
    </source>
</evidence>
<dbReference type="AlphaFoldDB" id="A0A9P9ANW9"/>
<dbReference type="PANTHER" id="PTHR19848">
    <property type="entry name" value="WD40 REPEAT PROTEIN"/>
    <property type="match status" value="1"/>
</dbReference>
<feature type="region of interest" description="Disordered" evidence="4">
    <location>
        <begin position="1"/>
        <end position="27"/>
    </location>
</feature>
<dbReference type="InterPro" id="IPR036322">
    <property type="entry name" value="WD40_repeat_dom_sf"/>
</dbReference>
<evidence type="ECO:0000313" key="5">
    <source>
        <dbReference type="EMBL" id="KAH6892512.1"/>
    </source>
</evidence>
<name>A0A9P9ANW9_9HYPO</name>